<proteinExistence type="predicted"/>
<evidence type="ECO:0000256" key="1">
    <source>
        <dbReference type="SAM" id="Coils"/>
    </source>
</evidence>
<comment type="caution">
    <text evidence="2">The sequence shown here is derived from an EMBL/GenBank/DDBJ whole genome shotgun (WGS) entry which is preliminary data.</text>
</comment>
<dbReference type="RefSeq" id="WP_035722742.1">
    <property type="nucleotide sequence ID" value="NZ_BAVS01000006.1"/>
</dbReference>
<organism evidence="2 3">
    <name type="scientific">Gracilibacillus boraciitolerans JCM 21714</name>
    <dbReference type="NCBI Taxonomy" id="1298598"/>
    <lineage>
        <taxon>Bacteria</taxon>
        <taxon>Bacillati</taxon>
        <taxon>Bacillota</taxon>
        <taxon>Bacilli</taxon>
        <taxon>Bacillales</taxon>
        <taxon>Bacillaceae</taxon>
        <taxon>Gracilibacillus</taxon>
    </lineage>
</organism>
<evidence type="ECO:0000313" key="2">
    <source>
        <dbReference type="EMBL" id="GAE92689.1"/>
    </source>
</evidence>
<dbReference type="OrthoDB" id="2969835at2"/>
<dbReference type="Proteomes" id="UP000019102">
    <property type="component" value="Unassembled WGS sequence"/>
</dbReference>
<gene>
    <name evidence="2" type="ORF">JCM21714_1700</name>
</gene>
<dbReference type="EMBL" id="BAVS01000006">
    <property type="protein sequence ID" value="GAE92689.1"/>
    <property type="molecule type" value="Genomic_DNA"/>
</dbReference>
<name>W4VIV6_9BACI</name>
<keyword evidence="3" id="KW-1185">Reference proteome</keyword>
<accession>W4VIV6</accession>
<dbReference type="AlphaFoldDB" id="W4VIV6"/>
<keyword evidence="1" id="KW-0175">Coiled coil</keyword>
<reference evidence="2 3" key="1">
    <citation type="journal article" date="2014" name="Genome Announc.">
        <title>Draft Genome Sequence of the Boron-Tolerant and Moderately Halotolerant Bacterium Gracilibacillus boraciitolerans JCM 21714T.</title>
        <authorList>
            <person name="Ahmed I."/>
            <person name="Oshima K."/>
            <person name="Suda W."/>
            <person name="Kitamura K."/>
            <person name="Iida T."/>
            <person name="Ohmori Y."/>
            <person name="Fujiwara T."/>
            <person name="Hattori M."/>
            <person name="Ohkuma M."/>
        </authorList>
    </citation>
    <scope>NUCLEOTIDE SEQUENCE [LARGE SCALE GENOMIC DNA]</scope>
    <source>
        <strain evidence="2 3">JCM 21714</strain>
    </source>
</reference>
<protein>
    <submittedName>
        <fullName evidence="2">Uncharacterized protein</fullName>
    </submittedName>
</protein>
<sequence length="126" mass="14986">MREEKSELDIDNLTGIVSELQQEVQLIKNEVGKLRLNTLIEKLHVFIENSEEQFKNMKQDIYTQKQDIEQLKQSLPKNLSRRPSEFRQLQKMLQSVKQNETIRNPTNKFTPTKVEITSIKSKYRRP</sequence>
<evidence type="ECO:0000313" key="3">
    <source>
        <dbReference type="Proteomes" id="UP000019102"/>
    </source>
</evidence>
<dbReference type="eggNOG" id="ENOG5032PWJ">
    <property type="taxonomic scope" value="Bacteria"/>
</dbReference>
<feature type="coiled-coil region" evidence="1">
    <location>
        <begin position="3"/>
        <end position="37"/>
    </location>
</feature>